<dbReference type="AlphaFoldDB" id="A0A2I0L8C1"/>
<feature type="region of interest" description="Disordered" evidence="1">
    <location>
        <begin position="1"/>
        <end position="22"/>
    </location>
</feature>
<gene>
    <name evidence="3" type="ORF">CRG98_002659</name>
</gene>
<evidence type="ECO:0000259" key="2">
    <source>
        <dbReference type="Pfam" id="PF00078"/>
    </source>
</evidence>
<dbReference type="FunFam" id="3.30.70.270:FF:000063">
    <property type="entry name" value="Zinc knuckle domaincontaining protein"/>
    <property type="match status" value="1"/>
</dbReference>
<dbReference type="InterPro" id="IPR043502">
    <property type="entry name" value="DNA/RNA_pol_sf"/>
</dbReference>
<comment type="caution">
    <text evidence="3">The sequence shown here is derived from an EMBL/GenBank/DDBJ whole genome shotgun (WGS) entry which is preliminary data.</text>
</comment>
<protein>
    <recommendedName>
        <fullName evidence="2">Reverse transcriptase domain-containing protein</fullName>
    </recommendedName>
</protein>
<dbReference type="STRING" id="22663.A0A2I0L8C1"/>
<name>A0A2I0L8C1_PUNGR</name>
<dbReference type="Proteomes" id="UP000233551">
    <property type="component" value="Unassembled WGS sequence"/>
</dbReference>
<proteinExistence type="predicted"/>
<evidence type="ECO:0000256" key="1">
    <source>
        <dbReference type="SAM" id="MobiDB-lite"/>
    </source>
</evidence>
<organism evidence="3 4">
    <name type="scientific">Punica granatum</name>
    <name type="common">Pomegranate</name>
    <dbReference type="NCBI Taxonomy" id="22663"/>
    <lineage>
        <taxon>Eukaryota</taxon>
        <taxon>Viridiplantae</taxon>
        <taxon>Streptophyta</taxon>
        <taxon>Embryophyta</taxon>
        <taxon>Tracheophyta</taxon>
        <taxon>Spermatophyta</taxon>
        <taxon>Magnoliopsida</taxon>
        <taxon>eudicotyledons</taxon>
        <taxon>Gunneridae</taxon>
        <taxon>Pentapetalae</taxon>
        <taxon>rosids</taxon>
        <taxon>malvids</taxon>
        <taxon>Myrtales</taxon>
        <taxon>Lythraceae</taxon>
        <taxon>Punica</taxon>
    </lineage>
</organism>
<dbReference type="CDD" id="cd01647">
    <property type="entry name" value="RT_LTR"/>
    <property type="match status" value="1"/>
</dbReference>
<dbReference type="Pfam" id="PF00078">
    <property type="entry name" value="RVT_1"/>
    <property type="match status" value="1"/>
</dbReference>
<dbReference type="Gene3D" id="3.10.10.10">
    <property type="entry name" value="HIV Type 1 Reverse Transcriptase, subunit A, domain 1"/>
    <property type="match status" value="1"/>
</dbReference>
<dbReference type="InterPro" id="IPR000477">
    <property type="entry name" value="RT_dom"/>
</dbReference>
<dbReference type="InterPro" id="IPR043128">
    <property type="entry name" value="Rev_trsase/Diguanyl_cyclase"/>
</dbReference>
<evidence type="ECO:0000313" key="4">
    <source>
        <dbReference type="Proteomes" id="UP000233551"/>
    </source>
</evidence>
<dbReference type="EMBL" id="PGOL01000106">
    <property type="protein sequence ID" value="PKI76949.1"/>
    <property type="molecule type" value="Genomic_DNA"/>
</dbReference>
<evidence type="ECO:0000313" key="3">
    <source>
        <dbReference type="EMBL" id="PKI76949.1"/>
    </source>
</evidence>
<dbReference type="InterPro" id="IPR053134">
    <property type="entry name" value="RNA-dir_DNA_polymerase"/>
</dbReference>
<keyword evidence="4" id="KW-1185">Reference proteome</keyword>
<sequence>MGITRSRRVYENPTATDKGKAPAAEIEAIPGVPPTPPKKVTEKEAETFMKIIKASEYKKLKFIVEERIITVKGEEDYAIYKEMTVPYISIGNDENLPFHSFETISVIRDYREIGPSHADRMIGKVLLRHNYIPGTDLGARGQEINCPIEVEEYKHGRGLGFLPSCHEIIEARRGNHFHRLAAHYGRLNKGMQVPPLSHFFLGPPLIIGSTLDGPSSDFDDTPDALPIVYAVTEEIPSGVHIRPAQENEELNNWTSVPRYSAEIADVQVLEIEKSLHHLDDRQLTSVEPTEEINVGTEDEPRTLKIGTGLDPTQRARMIDFLTRYQEVFAWSYTDMPGLDPSIVKHFLPLDIEKFPPKQQQLRRQRASLLLRIKEEVVKQINAGFLEICNYSEWVANIVPVEKKDRRVRVCVDYRDLNKASPKDNFPLPHIDVLVDNTVRHAQFSFMGGFSGYNQIRMAVEDKIKTTFTTMWGTFCYRVMPFRLKNARATYQKAMVTLFHDMMHKEVEVDPDKVKAIKELPPPSSVREVRGYLGRLNYIARFIANLTDKCQPLFRLLRKNAAIEWDEECQRAFDTIKAYLV</sequence>
<accession>A0A2I0L8C1</accession>
<dbReference type="Gene3D" id="3.30.70.270">
    <property type="match status" value="2"/>
</dbReference>
<feature type="domain" description="Reverse transcriptase" evidence="2">
    <location>
        <begin position="401"/>
        <end position="504"/>
    </location>
</feature>
<reference evidence="3 4" key="1">
    <citation type="submission" date="2017-11" db="EMBL/GenBank/DDBJ databases">
        <title>De-novo sequencing of pomegranate (Punica granatum L.) genome.</title>
        <authorList>
            <person name="Akparov Z."/>
            <person name="Amiraslanov A."/>
            <person name="Hajiyeva S."/>
            <person name="Abbasov M."/>
            <person name="Kaur K."/>
            <person name="Hamwieh A."/>
            <person name="Solovyev V."/>
            <person name="Salamov A."/>
            <person name="Braich B."/>
            <person name="Kosarev P."/>
            <person name="Mahmoud A."/>
            <person name="Hajiyev E."/>
            <person name="Babayeva S."/>
            <person name="Izzatullayeva V."/>
            <person name="Mammadov A."/>
            <person name="Mammadov A."/>
            <person name="Sharifova S."/>
            <person name="Ojaghi J."/>
            <person name="Eynullazada K."/>
            <person name="Bayramov B."/>
            <person name="Abdulazimova A."/>
            <person name="Shahmuradov I."/>
        </authorList>
    </citation>
    <scope>NUCLEOTIDE SEQUENCE [LARGE SCALE GENOMIC DNA]</scope>
    <source>
        <strain evidence="4">cv. AG2017</strain>
        <tissue evidence="3">Leaf</tissue>
    </source>
</reference>
<dbReference type="PANTHER" id="PTHR24559">
    <property type="entry name" value="TRANSPOSON TY3-I GAG-POL POLYPROTEIN"/>
    <property type="match status" value="1"/>
</dbReference>
<dbReference type="PANTHER" id="PTHR24559:SF457">
    <property type="entry name" value="RNA-DIRECTED DNA POLYMERASE HOMOLOG"/>
    <property type="match status" value="1"/>
</dbReference>
<dbReference type="SUPFAM" id="SSF56672">
    <property type="entry name" value="DNA/RNA polymerases"/>
    <property type="match status" value="1"/>
</dbReference>